<dbReference type="SMART" id="SM00851">
    <property type="entry name" value="MGS"/>
    <property type="match status" value="1"/>
</dbReference>
<dbReference type="OrthoDB" id="9802065at2"/>
<dbReference type="NCBIfam" id="NF002049">
    <property type="entry name" value="PRK00881.1"/>
    <property type="match status" value="1"/>
</dbReference>
<dbReference type="PANTHER" id="PTHR11692">
    <property type="entry name" value="BIFUNCTIONAL PURINE BIOSYNTHESIS PROTEIN PURH"/>
    <property type="match status" value="1"/>
</dbReference>
<dbReference type="InterPro" id="IPR002695">
    <property type="entry name" value="PurH-like"/>
</dbReference>
<dbReference type="KEGG" id="tal:Thal_1582"/>
<dbReference type="InterPro" id="IPR016193">
    <property type="entry name" value="Cytidine_deaminase-like"/>
</dbReference>
<dbReference type="EC" id="2.1.2.3" evidence="10"/>
<dbReference type="UniPathway" id="UPA00074">
    <property type="reaction ID" value="UER00133"/>
</dbReference>
<evidence type="ECO:0000256" key="5">
    <source>
        <dbReference type="ARBA" id="ARBA00022755"/>
    </source>
</evidence>
<evidence type="ECO:0000256" key="7">
    <source>
        <dbReference type="ARBA" id="ARBA00023268"/>
    </source>
</evidence>
<dbReference type="GO" id="GO:0006189">
    <property type="term" value="P:'de novo' IMP biosynthetic process"/>
    <property type="evidence" value="ECO:0007669"/>
    <property type="project" value="UniProtKB-UniRule"/>
</dbReference>
<dbReference type="eggNOG" id="COG0138">
    <property type="taxonomic scope" value="Bacteria"/>
</dbReference>
<keyword evidence="7 10" id="KW-0511">Multifunctional enzyme</keyword>
<dbReference type="HAMAP" id="MF_00139">
    <property type="entry name" value="PurH"/>
    <property type="match status" value="1"/>
</dbReference>
<dbReference type="PIRSF" id="PIRSF000414">
    <property type="entry name" value="AICARFT_IMPCHas"/>
    <property type="match status" value="1"/>
</dbReference>
<protein>
    <recommendedName>
        <fullName evidence="10">Bifunctional purine biosynthesis protein PurH</fullName>
    </recommendedName>
    <domain>
        <recommendedName>
            <fullName evidence="10">Phosphoribosylaminoimidazolecarboxamide formyltransferase</fullName>
            <ecNumber evidence="10">2.1.2.3</ecNumber>
        </recommendedName>
        <alternativeName>
            <fullName evidence="10">AICAR transformylase</fullName>
        </alternativeName>
    </domain>
    <domain>
        <recommendedName>
            <fullName evidence="10">IMP cyclohydrolase</fullName>
            <ecNumber evidence="10">3.5.4.10</ecNumber>
        </recommendedName>
        <alternativeName>
            <fullName evidence="10">ATIC</fullName>
        </alternativeName>
        <alternativeName>
            <fullName evidence="10">IMP synthase</fullName>
        </alternativeName>
        <alternativeName>
            <fullName evidence="10">Inosinicase</fullName>
        </alternativeName>
    </domain>
</protein>
<dbReference type="InterPro" id="IPR011607">
    <property type="entry name" value="MGS-like_dom"/>
</dbReference>
<evidence type="ECO:0000256" key="1">
    <source>
        <dbReference type="ARBA" id="ARBA00004844"/>
    </source>
</evidence>
<comment type="catalytic activity">
    <reaction evidence="9 10">
        <text>IMP + H2O = 5-formamido-1-(5-phospho-D-ribosyl)imidazole-4-carboxamide</text>
        <dbReference type="Rhea" id="RHEA:18445"/>
        <dbReference type="ChEBI" id="CHEBI:15377"/>
        <dbReference type="ChEBI" id="CHEBI:58053"/>
        <dbReference type="ChEBI" id="CHEBI:58467"/>
        <dbReference type="EC" id="3.5.4.10"/>
    </reaction>
</comment>
<dbReference type="GO" id="GO:0003937">
    <property type="term" value="F:IMP cyclohydrolase activity"/>
    <property type="evidence" value="ECO:0007669"/>
    <property type="project" value="UniProtKB-UniRule"/>
</dbReference>
<comment type="pathway">
    <text evidence="2 10">Purine metabolism; IMP biosynthesis via de novo pathway; 5-formamido-1-(5-phospho-D-ribosyl)imidazole-4-carboxamide from 5-amino-1-(5-phospho-D-ribosyl)imidazole-4-carboxamide (10-formyl THF route): step 1/1.</text>
</comment>
<evidence type="ECO:0000256" key="6">
    <source>
        <dbReference type="ARBA" id="ARBA00022801"/>
    </source>
</evidence>
<dbReference type="FunFam" id="3.40.50.1380:FF:000001">
    <property type="entry name" value="Bifunctional purine biosynthesis protein PurH"/>
    <property type="match status" value="1"/>
</dbReference>
<dbReference type="STRING" id="638303.Thal_1582"/>
<comment type="similarity">
    <text evidence="3 10">Belongs to the PurH family.</text>
</comment>
<dbReference type="SMART" id="SM00798">
    <property type="entry name" value="AICARFT_IMPCHas"/>
    <property type="match status" value="1"/>
</dbReference>
<evidence type="ECO:0000259" key="11">
    <source>
        <dbReference type="PROSITE" id="PS51855"/>
    </source>
</evidence>
<reference evidence="13" key="1">
    <citation type="journal article" date="2010" name="Stand. Genomic Sci.">
        <title>Complete genome sequence of Thermocrinis albus type strain (HI 11/12T).</title>
        <authorList>
            <person name="Wirth R."/>
            <person name="Sikorski J."/>
            <person name="Brambilla E."/>
            <person name="Misra M."/>
            <person name="Lapidus A."/>
            <person name="Copeland A."/>
            <person name="Nolan M."/>
            <person name="Lucas S."/>
            <person name="Chen F."/>
            <person name="Tice H."/>
            <person name="Cheng J.F."/>
            <person name="Han C."/>
            <person name="Detter J.C."/>
            <person name="Tapia R."/>
            <person name="Bruce D."/>
            <person name="Goodwin L."/>
            <person name="Pitluck S."/>
            <person name="Pati A."/>
            <person name="Anderson I."/>
            <person name="Ivanova N."/>
            <person name="Mavromatis K."/>
            <person name="Mikhailova N."/>
            <person name="Chen A."/>
            <person name="Palaniappan K."/>
            <person name="Bilek Y."/>
            <person name="Hader T."/>
            <person name="Land M."/>
            <person name="Hauser L."/>
            <person name="Chang Y.J."/>
            <person name="Jeffries C.D."/>
            <person name="Tindall B.J."/>
            <person name="Rohde M."/>
            <person name="Goker M."/>
            <person name="Bristow J."/>
            <person name="Eisen J.A."/>
            <person name="Markowitz V."/>
            <person name="Hugenholtz P."/>
            <person name="Kyrpides N.C."/>
            <person name="Klenk H.P."/>
        </authorList>
    </citation>
    <scope>NUCLEOTIDE SEQUENCE [LARGE SCALE GENOMIC DNA]</scope>
    <source>
        <strain evidence="13">DSM 14484 / JCM 11386 / HI 11/12</strain>
    </source>
</reference>
<name>D3SN80_THEAH</name>
<evidence type="ECO:0000313" key="12">
    <source>
        <dbReference type="EMBL" id="ADC90210.1"/>
    </source>
</evidence>
<dbReference type="NCBIfam" id="TIGR00355">
    <property type="entry name" value="purH"/>
    <property type="match status" value="1"/>
</dbReference>
<sequence>MRAIISVYHKEGVEELASVLVNLGYEIVSSGGTAQYLRERRIPVTEVFEITGFPEILGGRVKTLHPAIHGGILLRDWKEEDVKEAKSLGIKPIQVVVVNLYPFEEKVKENLEEEDLIEFIDIGGPTLLRAAAKNFRRVVVVCDPKDYSWVASKLKEGGLSLEDRRWLALKAFHYTAYYDGVISQKLADMWGVEEPFEVSAFPLRIVGRLRYGENPHQRGYLAENPLEDLGIVRARVLQGKEMSFNNYLDADSAFRLVSEFTKPACVIVKHTNPCGVAVGNDLISAFEKALSTDPQSAFGGIVAFNDTVKEKLAEVLVERFFEVIVAPEFDDAAIRVLARKKNLRVVQALGFGSWWDIKKISGGFLLQEEDRTDYQDWQVVTTRKPSYREEEDLKFAFKICKYIKSNAVVIAKDGMTLGIGSGNVSRVDSVRCAIERALRYGFDLKGAVLASEAFLPFRDNVDIAAQVGIIAIVQPGGSVRDREVIEACEEKGISMVFTKTRHFRH</sequence>
<keyword evidence="5 10" id="KW-0658">Purine biosynthesis</keyword>
<dbReference type="RefSeq" id="WP_012992616.1">
    <property type="nucleotide sequence ID" value="NC_013894.1"/>
</dbReference>
<gene>
    <name evidence="10" type="primary">purH</name>
    <name evidence="12" type="ordered locus">Thal_1582</name>
</gene>
<evidence type="ECO:0000256" key="4">
    <source>
        <dbReference type="ARBA" id="ARBA00022679"/>
    </source>
</evidence>
<dbReference type="AlphaFoldDB" id="D3SN80"/>
<evidence type="ECO:0000256" key="9">
    <source>
        <dbReference type="ARBA" id="ARBA00050687"/>
    </source>
</evidence>
<accession>D3SN80</accession>
<comment type="catalytic activity">
    <reaction evidence="8 10">
        <text>(6R)-10-formyltetrahydrofolate + 5-amino-1-(5-phospho-beta-D-ribosyl)imidazole-4-carboxamide = 5-formamido-1-(5-phospho-D-ribosyl)imidazole-4-carboxamide + (6S)-5,6,7,8-tetrahydrofolate</text>
        <dbReference type="Rhea" id="RHEA:22192"/>
        <dbReference type="ChEBI" id="CHEBI:57453"/>
        <dbReference type="ChEBI" id="CHEBI:58467"/>
        <dbReference type="ChEBI" id="CHEBI:58475"/>
        <dbReference type="ChEBI" id="CHEBI:195366"/>
        <dbReference type="EC" id="2.1.2.3"/>
    </reaction>
</comment>
<dbReference type="HOGENOM" id="CLU_016316_5_2_0"/>
<keyword evidence="4 10" id="KW-0808">Transferase</keyword>
<feature type="domain" description="MGS-like" evidence="11">
    <location>
        <begin position="1"/>
        <end position="142"/>
    </location>
</feature>
<dbReference type="PROSITE" id="PS51855">
    <property type="entry name" value="MGS"/>
    <property type="match status" value="1"/>
</dbReference>
<dbReference type="GO" id="GO:0004643">
    <property type="term" value="F:phosphoribosylaminoimidazolecarboxamide formyltransferase activity"/>
    <property type="evidence" value="ECO:0007669"/>
    <property type="project" value="UniProtKB-UniRule"/>
</dbReference>
<evidence type="ECO:0000256" key="3">
    <source>
        <dbReference type="ARBA" id="ARBA00007667"/>
    </source>
</evidence>
<keyword evidence="6 10" id="KW-0378">Hydrolase</keyword>
<dbReference type="Proteomes" id="UP000002043">
    <property type="component" value="Chromosome"/>
</dbReference>
<evidence type="ECO:0000256" key="10">
    <source>
        <dbReference type="HAMAP-Rule" id="MF_00139"/>
    </source>
</evidence>
<evidence type="ECO:0000256" key="8">
    <source>
        <dbReference type="ARBA" id="ARBA00050488"/>
    </source>
</evidence>
<dbReference type="Pfam" id="PF01808">
    <property type="entry name" value="AICARFT_IMPCHas"/>
    <property type="match status" value="1"/>
</dbReference>
<organism evidence="12 13">
    <name type="scientific">Thermocrinis albus (strain DSM 14484 / JCM 11386 / HI 11/12)</name>
    <dbReference type="NCBI Taxonomy" id="638303"/>
    <lineage>
        <taxon>Bacteria</taxon>
        <taxon>Pseudomonadati</taxon>
        <taxon>Aquificota</taxon>
        <taxon>Aquificia</taxon>
        <taxon>Aquificales</taxon>
        <taxon>Aquificaceae</taxon>
        <taxon>Thermocrinis</taxon>
    </lineage>
</organism>
<dbReference type="CDD" id="cd01421">
    <property type="entry name" value="IMPCH"/>
    <property type="match status" value="1"/>
</dbReference>
<dbReference type="FunFam" id="3.40.140.20:FF:000001">
    <property type="entry name" value="Bifunctional purine biosynthesis protein PurH"/>
    <property type="match status" value="1"/>
</dbReference>
<evidence type="ECO:0000313" key="13">
    <source>
        <dbReference type="Proteomes" id="UP000002043"/>
    </source>
</evidence>
<dbReference type="GO" id="GO:0005829">
    <property type="term" value="C:cytosol"/>
    <property type="evidence" value="ECO:0007669"/>
    <property type="project" value="TreeGrafter"/>
</dbReference>
<dbReference type="Gene3D" id="3.40.140.20">
    <property type="match status" value="2"/>
</dbReference>
<comment type="domain">
    <text evidence="10">The IMP cyclohydrolase activity resides in the N-terminal region.</text>
</comment>
<dbReference type="Pfam" id="PF02142">
    <property type="entry name" value="MGS"/>
    <property type="match status" value="1"/>
</dbReference>
<dbReference type="SUPFAM" id="SSF52335">
    <property type="entry name" value="Methylglyoxal synthase-like"/>
    <property type="match status" value="1"/>
</dbReference>
<comment type="pathway">
    <text evidence="1 10">Purine metabolism; IMP biosynthesis via de novo pathway; IMP from 5-formamido-1-(5-phospho-D-ribosyl)imidazole-4-carboxamide: step 1/1.</text>
</comment>
<dbReference type="EC" id="3.5.4.10" evidence="10"/>
<dbReference type="InterPro" id="IPR036914">
    <property type="entry name" value="MGS-like_dom_sf"/>
</dbReference>
<keyword evidence="13" id="KW-1185">Reference proteome</keyword>
<dbReference type="Gene3D" id="3.40.50.1380">
    <property type="entry name" value="Methylglyoxal synthase-like domain"/>
    <property type="match status" value="1"/>
</dbReference>
<dbReference type="InterPro" id="IPR024051">
    <property type="entry name" value="AICAR_Tfase_dup_dom_sf"/>
</dbReference>
<dbReference type="SUPFAM" id="SSF53927">
    <property type="entry name" value="Cytidine deaminase-like"/>
    <property type="match status" value="1"/>
</dbReference>
<dbReference type="EMBL" id="CP001931">
    <property type="protein sequence ID" value="ADC90210.1"/>
    <property type="molecule type" value="Genomic_DNA"/>
</dbReference>
<proteinExistence type="inferred from homology"/>
<evidence type="ECO:0000256" key="2">
    <source>
        <dbReference type="ARBA" id="ARBA00004954"/>
    </source>
</evidence>
<dbReference type="PANTHER" id="PTHR11692:SF0">
    <property type="entry name" value="BIFUNCTIONAL PURINE BIOSYNTHESIS PROTEIN ATIC"/>
    <property type="match status" value="1"/>
</dbReference>